<evidence type="ECO:0000313" key="11">
    <source>
        <dbReference type="Proteomes" id="UP000199699"/>
    </source>
</evidence>
<evidence type="ECO:0000256" key="7">
    <source>
        <dbReference type="ARBA" id="ARBA00022777"/>
    </source>
</evidence>
<comment type="subcellular location">
    <subcellularLocation>
        <location evidence="2">Cell membrane</location>
        <topology evidence="2">Multi-pass membrane protein</topology>
    </subcellularLocation>
</comment>
<dbReference type="PANTHER" id="PTHR44936">
    <property type="entry name" value="SENSOR PROTEIN CREC"/>
    <property type="match status" value="1"/>
</dbReference>
<dbReference type="Proteomes" id="UP000199699">
    <property type="component" value="Unassembled WGS sequence"/>
</dbReference>
<dbReference type="Gene3D" id="3.30.565.10">
    <property type="entry name" value="Histidine kinase-like ATPase, C-terminal domain"/>
    <property type="match status" value="1"/>
</dbReference>
<dbReference type="EMBL" id="FMHT01000003">
    <property type="protein sequence ID" value="SCL32418.1"/>
    <property type="molecule type" value="Genomic_DNA"/>
</dbReference>
<accession>A0A1C6SSG2</accession>
<dbReference type="InterPro" id="IPR003594">
    <property type="entry name" value="HATPase_dom"/>
</dbReference>
<keyword evidence="8" id="KW-0902">Two-component regulatory system</keyword>
<organism evidence="10 11">
    <name type="scientific">Micromonospora nigra</name>
    <dbReference type="NCBI Taxonomy" id="145857"/>
    <lineage>
        <taxon>Bacteria</taxon>
        <taxon>Bacillati</taxon>
        <taxon>Actinomycetota</taxon>
        <taxon>Actinomycetes</taxon>
        <taxon>Micromonosporales</taxon>
        <taxon>Micromonosporaceae</taxon>
        <taxon>Micromonospora</taxon>
    </lineage>
</organism>
<dbReference type="CDD" id="cd00082">
    <property type="entry name" value="HisKA"/>
    <property type="match status" value="1"/>
</dbReference>
<dbReference type="GO" id="GO:0005886">
    <property type="term" value="C:plasma membrane"/>
    <property type="evidence" value="ECO:0007669"/>
    <property type="project" value="UniProtKB-SubCell"/>
</dbReference>
<evidence type="ECO:0000313" key="10">
    <source>
        <dbReference type="EMBL" id="SCL32418.1"/>
    </source>
</evidence>
<evidence type="ECO:0000256" key="8">
    <source>
        <dbReference type="ARBA" id="ARBA00023012"/>
    </source>
</evidence>
<feature type="domain" description="Histidine kinase" evidence="9">
    <location>
        <begin position="41"/>
        <end position="245"/>
    </location>
</feature>
<dbReference type="RefSeq" id="WP_175440170.1">
    <property type="nucleotide sequence ID" value="NZ_FMHT01000003.1"/>
</dbReference>
<evidence type="ECO:0000256" key="1">
    <source>
        <dbReference type="ARBA" id="ARBA00000085"/>
    </source>
</evidence>
<sequence>MGGRHAIGSLLGALRRTGPAPVPVPGGPVLHAASADLLLRVLCHELRTPVSTLTSLTRALADEARPLAGDDRRAISALAREQAEHLHGLLAEVAVSTGVLALATCWEDRLVPLAEILPAVATLVPPERRRIEVTRNAGHCRVPQRRTRQVLTNLVENALRHGPAAGAVGIVATRRRCGLSITVTDEGHVDDTLLEALGRSVPSAGLSGLGLWIVRQLLAADGGAVRLHRLRPGGVAVEVVLPHALPAG</sequence>
<gene>
    <name evidence="10" type="ORF">GA0070616_4460</name>
</gene>
<dbReference type="STRING" id="145857.GA0070616_4460"/>
<dbReference type="Pfam" id="PF02518">
    <property type="entry name" value="HATPase_c"/>
    <property type="match status" value="1"/>
</dbReference>
<name>A0A1C6SSG2_9ACTN</name>
<dbReference type="PROSITE" id="PS50109">
    <property type="entry name" value="HIS_KIN"/>
    <property type="match status" value="1"/>
</dbReference>
<dbReference type="InterPro" id="IPR005467">
    <property type="entry name" value="His_kinase_dom"/>
</dbReference>
<dbReference type="AlphaFoldDB" id="A0A1C6SSG2"/>
<dbReference type="EC" id="2.7.13.3" evidence="3"/>
<keyword evidence="6" id="KW-0808">Transferase</keyword>
<proteinExistence type="predicted"/>
<evidence type="ECO:0000256" key="4">
    <source>
        <dbReference type="ARBA" id="ARBA00022475"/>
    </source>
</evidence>
<evidence type="ECO:0000256" key="3">
    <source>
        <dbReference type="ARBA" id="ARBA00012438"/>
    </source>
</evidence>
<keyword evidence="4" id="KW-0472">Membrane</keyword>
<keyword evidence="5" id="KW-0597">Phosphoprotein</keyword>
<keyword evidence="11" id="KW-1185">Reference proteome</keyword>
<dbReference type="SMART" id="SM00387">
    <property type="entry name" value="HATPase_c"/>
    <property type="match status" value="1"/>
</dbReference>
<evidence type="ECO:0000256" key="5">
    <source>
        <dbReference type="ARBA" id="ARBA00022553"/>
    </source>
</evidence>
<dbReference type="InterPro" id="IPR050980">
    <property type="entry name" value="2C_sensor_his_kinase"/>
</dbReference>
<dbReference type="SUPFAM" id="SSF55874">
    <property type="entry name" value="ATPase domain of HSP90 chaperone/DNA topoisomerase II/histidine kinase"/>
    <property type="match status" value="1"/>
</dbReference>
<keyword evidence="7 10" id="KW-0418">Kinase</keyword>
<reference evidence="10 11" key="1">
    <citation type="submission" date="2016-06" db="EMBL/GenBank/DDBJ databases">
        <authorList>
            <person name="Kjaerup R.B."/>
            <person name="Dalgaard T.S."/>
            <person name="Juul-Madsen H.R."/>
        </authorList>
    </citation>
    <scope>NUCLEOTIDE SEQUENCE [LARGE SCALE GENOMIC DNA]</scope>
    <source>
        <strain evidence="10 11">DSM 43818</strain>
    </source>
</reference>
<keyword evidence="4" id="KW-1003">Cell membrane</keyword>
<comment type="catalytic activity">
    <reaction evidence="1">
        <text>ATP + protein L-histidine = ADP + protein N-phospho-L-histidine.</text>
        <dbReference type="EC" id="2.7.13.3"/>
    </reaction>
</comment>
<evidence type="ECO:0000259" key="9">
    <source>
        <dbReference type="PROSITE" id="PS50109"/>
    </source>
</evidence>
<dbReference type="InterPro" id="IPR036097">
    <property type="entry name" value="HisK_dim/P_sf"/>
</dbReference>
<dbReference type="PANTHER" id="PTHR44936:SF9">
    <property type="entry name" value="SENSOR PROTEIN CREC"/>
    <property type="match status" value="1"/>
</dbReference>
<evidence type="ECO:0000256" key="6">
    <source>
        <dbReference type="ARBA" id="ARBA00022679"/>
    </source>
</evidence>
<dbReference type="InterPro" id="IPR036890">
    <property type="entry name" value="HATPase_C_sf"/>
</dbReference>
<evidence type="ECO:0000256" key="2">
    <source>
        <dbReference type="ARBA" id="ARBA00004651"/>
    </source>
</evidence>
<dbReference type="GO" id="GO:0000155">
    <property type="term" value="F:phosphorelay sensor kinase activity"/>
    <property type="evidence" value="ECO:0007669"/>
    <property type="project" value="InterPro"/>
</dbReference>
<protein>
    <recommendedName>
        <fullName evidence="3">histidine kinase</fullName>
        <ecNumber evidence="3">2.7.13.3</ecNumber>
    </recommendedName>
</protein>
<dbReference type="SUPFAM" id="SSF47384">
    <property type="entry name" value="Homodimeric domain of signal transducing histidine kinase"/>
    <property type="match status" value="1"/>
</dbReference>
<dbReference type="InterPro" id="IPR003661">
    <property type="entry name" value="HisK_dim/P_dom"/>
</dbReference>